<dbReference type="InterPro" id="IPR018513">
    <property type="entry name" value="Cell_synthase_bac"/>
</dbReference>
<dbReference type="EMBL" id="HG518323">
    <property type="protein sequence ID" value="CDI11324.1"/>
    <property type="molecule type" value="Genomic_DNA"/>
</dbReference>
<evidence type="ECO:0000313" key="8">
    <source>
        <dbReference type="EMBL" id="CDI11324.1"/>
    </source>
</evidence>
<evidence type="ECO:0000256" key="2">
    <source>
        <dbReference type="ARBA" id="ARBA00022475"/>
    </source>
</evidence>
<proteinExistence type="inferred from homology"/>
<dbReference type="PATRIC" id="fig|424182.3.peg.4385"/>
<organism evidence="8 9">
    <name type="scientific">Agrobacterium pusense</name>
    <dbReference type="NCBI Taxonomy" id="648995"/>
    <lineage>
        <taxon>Bacteria</taxon>
        <taxon>Pseudomonadati</taxon>
        <taxon>Pseudomonadota</taxon>
        <taxon>Alphaproteobacteria</taxon>
        <taxon>Hyphomicrobiales</taxon>
        <taxon>Rhizobiaceae</taxon>
        <taxon>Rhizobium/Agrobacterium group</taxon>
        <taxon>Agrobacterium</taxon>
    </lineage>
</organism>
<dbReference type="UniPathway" id="UPA00694"/>
<comment type="subunit">
    <text evidence="6">Tightly associated with the cellulose synthase catalytic subunit.</text>
</comment>
<keyword evidence="6" id="KW-0997">Cell inner membrane</keyword>
<evidence type="ECO:0000313" key="9">
    <source>
        <dbReference type="Proteomes" id="UP000016944"/>
    </source>
</evidence>
<dbReference type="GO" id="GO:0005886">
    <property type="term" value="C:plasma membrane"/>
    <property type="evidence" value="ECO:0007669"/>
    <property type="project" value="UniProtKB-SubCell"/>
</dbReference>
<keyword evidence="5 6" id="KW-0472">Membrane</keyword>
<dbReference type="AlphaFoldDB" id="U4Q226"/>
<protein>
    <recommendedName>
        <fullName evidence="6">Cyclic di-GMP-binding protein</fullName>
    </recommendedName>
    <alternativeName>
        <fullName evidence="6">Cellulose synthase regulatory subunit</fullName>
    </alternativeName>
</protein>
<dbReference type="Proteomes" id="UP000016944">
    <property type="component" value="Chromosome II"/>
</dbReference>
<reference evidence="8 9" key="1">
    <citation type="journal article" date="2013" name="Genome Announc.">
        <title>Complete Genome Sequence of the Sesbania Symbiont and Rice Growth-Promoting Endophyte Rhizobium sp. Strain IRBG74.</title>
        <authorList>
            <person name="Crook M.B."/>
            <person name="Mitra S."/>
            <person name="Ane J.M."/>
            <person name="Sadowsky M.J."/>
            <person name="Gyaneshwar P."/>
        </authorList>
    </citation>
    <scope>NUCLEOTIDE SEQUENCE [LARGE SCALE GENOMIC DNA]</scope>
    <source>
        <strain evidence="8 9">IRBG74</strain>
    </source>
</reference>
<dbReference type="PANTHER" id="PTHR39083">
    <property type="entry name" value="CYCLIC DI-GMP-BINDING PROTEIN"/>
    <property type="match status" value="1"/>
</dbReference>
<feature type="transmembrane region" description="Helical" evidence="6">
    <location>
        <begin position="854"/>
        <end position="876"/>
    </location>
</feature>
<keyword evidence="2 6" id="KW-1003">Cell membrane</keyword>
<evidence type="ECO:0000256" key="5">
    <source>
        <dbReference type="ARBA" id="ARBA00023136"/>
    </source>
</evidence>
<dbReference type="KEGG" id="rir:BN877_II1538"/>
<gene>
    <name evidence="8" type="primary">celB</name>
    <name evidence="8" type="ORF">BN877_II1538</name>
</gene>
<evidence type="ECO:0000256" key="4">
    <source>
        <dbReference type="ARBA" id="ARBA00022989"/>
    </source>
</evidence>
<feature type="compositionally biased region" description="Low complexity" evidence="7">
    <location>
        <begin position="156"/>
        <end position="168"/>
    </location>
</feature>
<dbReference type="HOGENOM" id="CLU_345364_0_0_5"/>
<feature type="compositionally biased region" description="Pro residues" evidence="7">
    <location>
        <begin position="119"/>
        <end position="128"/>
    </location>
</feature>
<dbReference type="Pfam" id="PF03170">
    <property type="entry name" value="BcsB"/>
    <property type="match status" value="1"/>
</dbReference>
<dbReference type="PANTHER" id="PTHR39083:SF1">
    <property type="entry name" value="CYCLIC DI-GMP-BINDING PROTEIN"/>
    <property type="match status" value="1"/>
</dbReference>
<dbReference type="GO" id="GO:0006011">
    <property type="term" value="P:UDP-alpha-D-glucose metabolic process"/>
    <property type="evidence" value="ECO:0007669"/>
    <property type="project" value="InterPro"/>
</dbReference>
<keyword evidence="6" id="KW-0973">c-di-GMP</keyword>
<evidence type="ECO:0000256" key="6">
    <source>
        <dbReference type="RuleBase" id="RU365021"/>
    </source>
</evidence>
<sequence>MERVSACATQEPRSHSRYGDLPGNIALPDAAWSLLSGARAAAGFQGRQTCWSRKMTGRGPIRQSLTVMIWGAVATSAIAQSSPFDMSPERPAQTAPKPAEPPAISPVEPRREPEVRTPAQPPVPPPLTSQPASSPDVTAQPPPVPPVTVPARRESISPGSMRASSSSADGRRRYILPYEKLSLSGEMDRRQWSIYLTPEQVNAAVSLNVGYQNAIVVAPESSNFQVSVNNVGLGAARIEAPDSQGNISLKIPPGVLQVGANVVSLGVQQRHRTDCTIQSTYDLWTDVDPANTFIGFNADVAGSFANIDDIQATGPDGKATTSIEIVAPALGNPAFADSLLRLSQALALRTQMPNQTVRFVTAPPVERKAGTLSVLVGTAREIAGMAGTLPPEASAGAFAGFGSAVAGGASPLLVTGPTPQAVQAAIETLFSSISRTPGAQRATFSTRSWHAPDVPLIMSDRRIALSELGIESSEFSGRRFRNEFYIGMPADFYASAYGEASLLLDAAYSSQVLPGSHVDIYVNDQIASTVPISNNGGGIFRHLPINVTMRHFKPGPNKVTIEAVLMTAQDQACAPGAPASATPRFALFDTSEIHIPDYAQIGRKPDLAAMAGAGQPYRTGTTPVALSLDRFDTDTMSAAATLISRLASVAGHPIDIETVASPLVIGDRDALFVGTISQFPQALISQFNLVPSSQISWKVGAGVQQPAQNSENLFNDWRERVDGGIWEGQVSSFEEWMKRNFDLSSDTLRFLPAAEQPYAPPANVSFMLAQGLSPSGEGVWTLATAPSSGELLEGMAAMTRENRWGGVTGRVAAYDAGAEKIETVEVERPYLYSTRPFSFSNFRLIAANWLSSNVLSYSLAFIGFVSLLGLATFAMLRMMGRHR</sequence>
<dbReference type="GO" id="GO:0030244">
    <property type="term" value="P:cellulose biosynthetic process"/>
    <property type="evidence" value="ECO:0007669"/>
    <property type="project" value="UniProtKB-KW"/>
</dbReference>
<comment type="similarity">
    <text evidence="6">Belongs to the AcsB/BcsB family.</text>
</comment>
<feature type="region of interest" description="Disordered" evidence="7">
    <location>
        <begin position="1"/>
        <end position="22"/>
    </location>
</feature>
<keyword evidence="6" id="KW-0135">Cellulose biosynthesis</keyword>
<evidence type="ECO:0000256" key="1">
    <source>
        <dbReference type="ARBA" id="ARBA00004162"/>
    </source>
</evidence>
<dbReference type="Gene3D" id="2.60.120.260">
    <property type="entry name" value="Galactose-binding domain-like"/>
    <property type="match status" value="2"/>
</dbReference>
<evidence type="ECO:0000256" key="7">
    <source>
        <dbReference type="SAM" id="MobiDB-lite"/>
    </source>
</evidence>
<keyword evidence="3 6" id="KW-0812">Transmembrane</keyword>
<evidence type="ECO:0000256" key="3">
    <source>
        <dbReference type="ARBA" id="ARBA00022692"/>
    </source>
</evidence>
<feature type="compositionally biased region" description="Low complexity" evidence="7">
    <location>
        <begin position="129"/>
        <end position="139"/>
    </location>
</feature>
<comment type="pathway">
    <text evidence="6">Glycan metabolism; bacterial cellulose biosynthesis.</text>
</comment>
<accession>U4Q226</accession>
<comment type="subcellular location">
    <subcellularLocation>
        <location evidence="6">Cell inner membrane</location>
    </subcellularLocation>
    <subcellularLocation>
        <location evidence="1">Cell membrane</location>
        <topology evidence="1">Single-pass membrane protein</topology>
    </subcellularLocation>
</comment>
<keyword evidence="4 6" id="KW-1133">Transmembrane helix</keyword>
<name>U4Q226_9HYPH</name>
<feature type="region of interest" description="Disordered" evidence="7">
    <location>
        <begin position="81"/>
        <end position="168"/>
    </location>
</feature>
<comment type="function">
    <text evidence="6">Binds the cellulose synthase activator, bis-(3'-5') cyclic diguanylic acid (c-di-GMP).</text>
</comment>